<gene>
    <name evidence="2" type="ORF">DCCM_4208</name>
</gene>
<evidence type="ECO:0000313" key="3">
    <source>
        <dbReference type="Proteomes" id="UP000239549"/>
    </source>
</evidence>
<dbReference type="AlphaFoldDB" id="A0A2L2XFU0"/>
<organism evidence="2 3">
    <name type="scientific">Desulfocucumis palustris</name>
    <dbReference type="NCBI Taxonomy" id="1898651"/>
    <lineage>
        <taxon>Bacteria</taxon>
        <taxon>Bacillati</taxon>
        <taxon>Bacillota</taxon>
        <taxon>Clostridia</taxon>
        <taxon>Eubacteriales</taxon>
        <taxon>Desulfocucumaceae</taxon>
        <taxon>Desulfocucumis</taxon>
    </lineage>
</organism>
<dbReference type="InterPro" id="IPR036390">
    <property type="entry name" value="WH_DNA-bd_sf"/>
</dbReference>
<dbReference type="RefSeq" id="WP_231702792.1">
    <property type="nucleotide sequence ID" value="NZ_BFAV01000157.1"/>
</dbReference>
<name>A0A2L2XFU0_9FIRM</name>
<keyword evidence="3" id="KW-1185">Reference proteome</keyword>
<feature type="domain" description="Transcription regulator PadR N-terminal" evidence="1">
    <location>
        <begin position="18"/>
        <end position="90"/>
    </location>
</feature>
<dbReference type="InterPro" id="IPR005149">
    <property type="entry name" value="Tscrpt_reg_PadR_N"/>
</dbReference>
<dbReference type="InterPro" id="IPR052509">
    <property type="entry name" value="Metal_resp_DNA-bind_regulator"/>
</dbReference>
<dbReference type="PANTHER" id="PTHR33169">
    <property type="entry name" value="PADR-FAMILY TRANSCRIPTIONAL REGULATOR"/>
    <property type="match status" value="1"/>
</dbReference>
<dbReference type="SUPFAM" id="SSF46785">
    <property type="entry name" value="Winged helix' DNA-binding domain"/>
    <property type="match status" value="1"/>
</dbReference>
<comment type="caution">
    <text evidence="2">The sequence shown here is derived from an EMBL/GenBank/DDBJ whole genome shotgun (WGS) entry which is preliminary data.</text>
</comment>
<evidence type="ECO:0000259" key="1">
    <source>
        <dbReference type="Pfam" id="PF03551"/>
    </source>
</evidence>
<evidence type="ECO:0000313" key="2">
    <source>
        <dbReference type="EMBL" id="GBF35085.1"/>
    </source>
</evidence>
<dbReference type="Pfam" id="PF03551">
    <property type="entry name" value="PadR"/>
    <property type="match status" value="1"/>
</dbReference>
<dbReference type="Gene3D" id="1.10.10.10">
    <property type="entry name" value="Winged helix-like DNA-binding domain superfamily/Winged helix DNA-binding domain"/>
    <property type="match status" value="1"/>
</dbReference>
<dbReference type="PANTHER" id="PTHR33169:SF14">
    <property type="entry name" value="TRANSCRIPTIONAL REGULATOR RV3488"/>
    <property type="match status" value="1"/>
</dbReference>
<dbReference type="EMBL" id="BFAV01000157">
    <property type="protein sequence ID" value="GBF35085.1"/>
    <property type="molecule type" value="Genomic_DNA"/>
</dbReference>
<dbReference type="InterPro" id="IPR036388">
    <property type="entry name" value="WH-like_DNA-bd_sf"/>
</dbReference>
<dbReference type="Proteomes" id="UP000239549">
    <property type="component" value="Unassembled WGS sequence"/>
</dbReference>
<sequence>MSGKSKKSQVYRYTPAFILLFLSRENLYGAALFNRMHSEIPFCHADGAVVYRTLQELEEVGAVKSYWETGISGPAKKWYQITGQGLELLAKFAEDIDKSKKNLEFFLAAYKQKTGQL</sequence>
<reference evidence="3" key="1">
    <citation type="submission" date="2018-02" db="EMBL/GenBank/DDBJ databases">
        <title>Genome sequence of Desulfocucumis palustris strain NAW-5.</title>
        <authorList>
            <person name="Watanabe M."/>
            <person name="Kojima H."/>
            <person name="Fukui M."/>
        </authorList>
    </citation>
    <scope>NUCLEOTIDE SEQUENCE [LARGE SCALE GENOMIC DNA]</scope>
    <source>
        <strain evidence="3">NAW-5</strain>
    </source>
</reference>
<proteinExistence type="predicted"/>
<protein>
    <submittedName>
        <fullName evidence="2">Transcriptional regulator</fullName>
    </submittedName>
</protein>
<accession>A0A2L2XFU0</accession>